<dbReference type="OrthoDB" id="9786494at2"/>
<dbReference type="InterPro" id="IPR008471">
    <property type="entry name" value="MnmC-like_methylTransf"/>
</dbReference>
<dbReference type="Gene3D" id="3.30.9.10">
    <property type="entry name" value="D-Amino Acid Oxidase, subunit A, domain 2"/>
    <property type="match status" value="1"/>
</dbReference>
<keyword evidence="1 10" id="KW-0963">Cytoplasm</keyword>
<accession>A0A9X8GTW9</accession>
<keyword evidence="2 10" id="KW-0489">Methyltransferase</keyword>
<dbReference type="GO" id="GO:0002097">
    <property type="term" value="P:tRNA wobble base modification"/>
    <property type="evidence" value="ECO:0007669"/>
    <property type="project" value="UniProtKB-UniRule"/>
</dbReference>
<dbReference type="Proteomes" id="UP000265619">
    <property type="component" value="Unassembled WGS sequence"/>
</dbReference>
<keyword evidence="6 10" id="KW-0819">tRNA processing</keyword>
<reference evidence="13 14" key="1">
    <citation type="submission" date="2018-09" db="EMBL/GenBank/DDBJ databases">
        <title>Acidovorax cavernicola nov. sp. isolated from Gruta de las Maravillas (Aracena, Spain).</title>
        <authorList>
            <person name="Jurado V."/>
            <person name="Gutierrez-Patricio S."/>
            <person name="Gonzalez-Pimentel J.L."/>
            <person name="Miller A.Z."/>
            <person name="Laiz L."/>
            <person name="Saiz-Jimenez C."/>
        </authorList>
    </citation>
    <scope>NUCLEOTIDE SEQUENCE [LARGE SCALE GENOMIC DNA]</scope>
    <source>
        <strain evidence="13 14">1011MAR4D40.2</strain>
    </source>
</reference>
<dbReference type="PANTHER" id="PTHR13847:SF283">
    <property type="entry name" value="TRNA 5-METHYLAMINOMETHYL-2-THIOURIDINE BIOSYNTHESIS BIFUNCTIONAL PROTEIN MNMC"/>
    <property type="match status" value="1"/>
</dbReference>
<dbReference type="Pfam" id="PF05430">
    <property type="entry name" value="Methyltransf_30"/>
    <property type="match status" value="1"/>
</dbReference>
<dbReference type="Gene3D" id="3.50.50.60">
    <property type="entry name" value="FAD/NAD(P)-binding domain"/>
    <property type="match status" value="1"/>
</dbReference>
<keyword evidence="4 10" id="KW-0808">Transferase</keyword>
<feature type="domain" description="FAD dependent oxidoreductase" evidence="11">
    <location>
        <begin position="248"/>
        <end position="591"/>
    </location>
</feature>
<comment type="catalytic activity">
    <reaction evidence="10">
        <text>5-aminomethyl-2-thiouridine(34) in tRNA + S-adenosyl-L-methionine = 5-methylaminomethyl-2-thiouridine(34) in tRNA + S-adenosyl-L-homocysteine + H(+)</text>
        <dbReference type="Rhea" id="RHEA:19569"/>
        <dbReference type="Rhea" id="RHEA-COMP:10195"/>
        <dbReference type="Rhea" id="RHEA-COMP:10197"/>
        <dbReference type="ChEBI" id="CHEBI:15378"/>
        <dbReference type="ChEBI" id="CHEBI:57856"/>
        <dbReference type="ChEBI" id="CHEBI:59789"/>
        <dbReference type="ChEBI" id="CHEBI:74454"/>
        <dbReference type="ChEBI" id="CHEBI:74455"/>
        <dbReference type="EC" id="2.1.1.61"/>
    </reaction>
</comment>
<name>A0A9X8GTW9_9BURK</name>
<dbReference type="GO" id="GO:0005737">
    <property type="term" value="C:cytoplasm"/>
    <property type="evidence" value="ECO:0007669"/>
    <property type="project" value="UniProtKB-SubCell"/>
</dbReference>
<dbReference type="GO" id="GO:0032259">
    <property type="term" value="P:methylation"/>
    <property type="evidence" value="ECO:0007669"/>
    <property type="project" value="UniProtKB-KW"/>
</dbReference>
<dbReference type="InterPro" id="IPR036188">
    <property type="entry name" value="FAD/NAD-bd_sf"/>
</dbReference>
<evidence type="ECO:0000256" key="7">
    <source>
        <dbReference type="ARBA" id="ARBA00022827"/>
    </source>
</evidence>
<dbReference type="HAMAP" id="MF_01102">
    <property type="entry name" value="MnmC"/>
    <property type="match status" value="1"/>
</dbReference>
<evidence type="ECO:0000256" key="4">
    <source>
        <dbReference type="ARBA" id="ARBA00022679"/>
    </source>
</evidence>
<evidence type="ECO:0000313" key="14">
    <source>
        <dbReference type="Proteomes" id="UP000265619"/>
    </source>
</evidence>
<dbReference type="SUPFAM" id="SSF51905">
    <property type="entry name" value="FAD/NAD(P)-binding domain"/>
    <property type="match status" value="1"/>
</dbReference>
<evidence type="ECO:0000256" key="8">
    <source>
        <dbReference type="ARBA" id="ARBA00023002"/>
    </source>
</evidence>
<dbReference type="InterPro" id="IPR023032">
    <property type="entry name" value="tRNA_MAMT_biosynth_bifunc_MnmC"/>
</dbReference>
<evidence type="ECO:0000256" key="5">
    <source>
        <dbReference type="ARBA" id="ARBA00022691"/>
    </source>
</evidence>
<keyword evidence="9 10" id="KW-0511">Multifunctional enzyme</keyword>
<evidence type="ECO:0000256" key="3">
    <source>
        <dbReference type="ARBA" id="ARBA00022630"/>
    </source>
</evidence>
<comment type="caution">
    <text evidence="13">The sequence shown here is derived from an EMBL/GenBank/DDBJ whole genome shotgun (WGS) entry which is preliminary data.</text>
</comment>
<dbReference type="NCBIfam" id="TIGR03197">
    <property type="entry name" value="MnmC_Cterm"/>
    <property type="match status" value="1"/>
</dbReference>
<evidence type="ECO:0000256" key="9">
    <source>
        <dbReference type="ARBA" id="ARBA00023268"/>
    </source>
</evidence>
<keyword evidence="5 10" id="KW-0949">S-adenosyl-L-methionine</keyword>
<gene>
    <name evidence="10" type="primary">mnmC</name>
    <name evidence="13" type="ORF">D3H34_20365</name>
</gene>
<sequence length="613" mass="65418">MQPEPGVAADGTPLGARSGDILPLDTDASALSRRVFLDGCGLPAAWSGRSQWRILETSFGPGLHFLTTWQAWRADPARPRLLHFVSIEATPVSPDDLLRAAEAFPDLARLARELAAQWHGLLPGFHRLAFDDGRVLLTLCVGELQPMLRAQRFEADSIYLDGASPLPWSGDTLKAVSRFARQGTRVAACVNDGKGDAVRGALTQNGFQFEDRPDAASATGVLRGEFAPAWTVRRREPVRASLDTPGHCAVVGAGLAGAAGAASLARRGWRVTVLDAAPQPASGASALPVGMMAPHVSPDDALLSRLTRAGIRLTWRELERLLVAGHDWRASGAMERRPDGDVRVPRGWQVDGPNETWPASAEQLAATGLPADAHALWHARAAWVRPHRLIAAWLRESGVTFQGNARVAGIERHPGGWQLRDADGGVLADADRVVVAAGFDSYRFAPQLPLQPVRGQVAWGHASDALSLPTTPVNGDGHLIAGVPDEGSPDPLWLIGATFDRDSTQLAATDDERLANRERLARLHPAAAVALAGTFEHREDEAWVGVRCASGDRRPLVGPVTPDDGEGLWVCTALGSRGLSFAVLCAELLAAQWHGEPLPLPATLAKALGTQRL</sequence>
<comment type="cofactor">
    <cofactor evidence="10">
        <name>FAD</name>
        <dbReference type="ChEBI" id="CHEBI:57692"/>
    </cofactor>
</comment>
<dbReference type="EC" id="2.1.1.61" evidence="10"/>
<dbReference type="InterPro" id="IPR006076">
    <property type="entry name" value="FAD-dep_OxRdtase"/>
</dbReference>
<dbReference type="GO" id="GO:0016645">
    <property type="term" value="F:oxidoreductase activity, acting on the CH-NH group of donors"/>
    <property type="evidence" value="ECO:0007669"/>
    <property type="project" value="InterPro"/>
</dbReference>
<dbReference type="PANTHER" id="PTHR13847">
    <property type="entry name" value="SARCOSINE DEHYDROGENASE-RELATED"/>
    <property type="match status" value="1"/>
</dbReference>
<proteinExistence type="inferred from homology"/>
<dbReference type="AlphaFoldDB" id="A0A9X8GTW9"/>
<evidence type="ECO:0000256" key="10">
    <source>
        <dbReference type="HAMAP-Rule" id="MF_01102"/>
    </source>
</evidence>
<comment type="subcellular location">
    <subcellularLocation>
        <location evidence="10">Cytoplasm</location>
    </subcellularLocation>
</comment>
<keyword evidence="8 10" id="KW-0560">Oxidoreductase</keyword>
<dbReference type="Pfam" id="PF01266">
    <property type="entry name" value="DAO"/>
    <property type="match status" value="1"/>
</dbReference>
<feature type="region of interest" description="FAD-dependent cmnm(5)s(2)U34 oxidoreductase" evidence="10">
    <location>
        <begin position="251"/>
        <end position="613"/>
    </location>
</feature>
<dbReference type="EMBL" id="QXMN01000027">
    <property type="protein sequence ID" value="RIX77085.1"/>
    <property type="molecule type" value="Genomic_DNA"/>
</dbReference>
<comment type="similarity">
    <text evidence="10">In the C-terminal section; belongs to the DAO family.</text>
</comment>
<keyword evidence="7 10" id="KW-0274">FAD</keyword>
<comment type="function">
    <text evidence="10">Catalyzes the last two steps in the biosynthesis of 5-methylaminomethyl-2-thiouridine (mnm(5)s(2)U) at the wobble position (U34) in tRNA. Catalyzes the FAD-dependent demodification of cmnm(5)s(2)U34 to nm(5)s(2)U34, followed by the transfer of a methyl group from S-adenosyl-L-methionine to nm(5)s(2)U34, to form mnm(5)s(2)U34.</text>
</comment>
<dbReference type="GO" id="GO:0004808">
    <property type="term" value="F:tRNA (5-methylaminomethyl-2-thiouridylate)(34)-methyltransferase activity"/>
    <property type="evidence" value="ECO:0007669"/>
    <property type="project" value="UniProtKB-EC"/>
</dbReference>
<dbReference type="InterPro" id="IPR029063">
    <property type="entry name" value="SAM-dependent_MTases_sf"/>
</dbReference>
<dbReference type="SUPFAM" id="SSF54373">
    <property type="entry name" value="FAD-linked reductases, C-terminal domain"/>
    <property type="match status" value="1"/>
</dbReference>
<evidence type="ECO:0000256" key="6">
    <source>
        <dbReference type="ARBA" id="ARBA00022694"/>
    </source>
</evidence>
<keyword evidence="14" id="KW-1185">Reference proteome</keyword>
<evidence type="ECO:0000259" key="11">
    <source>
        <dbReference type="Pfam" id="PF01266"/>
    </source>
</evidence>
<dbReference type="GO" id="GO:0050660">
    <property type="term" value="F:flavin adenine dinucleotide binding"/>
    <property type="evidence" value="ECO:0007669"/>
    <property type="project" value="UniProtKB-UniRule"/>
</dbReference>
<dbReference type="Gene3D" id="3.40.50.150">
    <property type="entry name" value="Vaccinia Virus protein VP39"/>
    <property type="match status" value="1"/>
</dbReference>
<feature type="domain" description="MnmC-like methyltransferase" evidence="12">
    <location>
        <begin position="107"/>
        <end position="224"/>
    </location>
</feature>
<evidence type="ECO:0000256" key="1">
    <source>
        <dbReference type="ARBA" id="ARBA00022490"/>
    </source>
</evidence>
<dbReference type="InterPro" id="IPR017610">
    <property type="entry name" value="tRNA_S-uridine_synth_MnmC_C"/>
</dbReference>
<keyword evidence="3 10" id="KW-0285">Flavoprotein</keyword>
<evidence type="ECO:0000256" key="2">
    <source>
        <dbReference type="ARBA" id="ARBA00022603"/>
    </source>
</evidence>
<dbReference type="EC" id="1.5.-.-" evidence="10"/>
<feature type="region of interest" description="tRNA (mnm(5)s(2)U34)-methyltransferase" evidence="10">
    <location>
        <begin position="1"/>
        <end position="227"/>
    </location>
</feature>
<evidence type="ECO:0000259" key="12">
    <source>
        <dbReference type="Pfam" id="PF05430"/>
    </source>
</evidence>
<comment type="similarity">
    <text evidence="10">In the N-terminal section; belongs to the methyltransferase superfamily. tRNA (mnm(5)s(2)U34)-methyltransferase family.</text>
</comment>
<organism evidence="13 14">
    <name type="scientific">Acidovorax cavernicola</name>
    <dbReference type="NCBI Taxonomy" id="1675792"/>
    <lineage>
        <taxon>Bacteria</taxon>
        <taxon>Pseudomonadati</taxon>
        <taxon>Pseudomonadota</taxon>
        <taxon>Betaproteobacteria</taxon>
        <taxon>Burkholderiales</taxon>
        <taxon>Comamonadaceae</taxon>
        <taxon>Acidovorax</taxon>
    </lineage>
</organism>
<protein>
    <recommendedName>
        <fullName evidence="10">tRNA 5-methylaminomethyl-2-thiouridine biosynthesis bifunctional protein MnmC</fullName>
        <shortName evidence="10">tRNA mnm(5)s(2)U biosynthesis bifunctional protein</shortName>
    </recommendedName>
    <domain>
        <recommendedName>
            <fullName evidence="10">tRNA (mnm(5)s(2)U34)-methyltransferase</fullName>
            <ecNumber evidence="10">2.1.1.61</ecNumber>
        </recommendedName>
    </domain>
    <domain>
        <recommendedName>
            <fullName evidence="10">FAD-dependent cmnm(5)s(2)U34 oxidoreductase</fullName>
            <ecNumber evidence="10">1.5.-.-</ecNumber>
        </recommendedName>
    </domain>
</protein>
<evidence type="ECO:0000313" key="13">
    <source>
        <dbReference type="EMBL" id="RIX77085.1"/>
    </source>
</evidence>